<feature type="short sequence motif" description="VHIID" evidence="3">
    <location>
        <begin position="309"/>
        <end position="313"/>
    </location>
</feature>
<evidence type="ECO:0000313" key="5">
    <source>
        <dbReference type="EMBL" id="KAG6496107.1"/>
    </source>
</evidence>
<keyword evidence="6" id="KW-1185">Reference proteome</keyword>
<protein>
    <recommendedName>
        <fullName evidence="7">Scarecrow-like protein 8</fullName>
    </recommendedName>
</protein>
<evidence type="ECO:0000256" key="3">
    <source>
        <dbReference type="PROSITE-ProRule" id="PRU01191"/>
    </source>
</evidence>
<feature type="region of interest" description="Disordered" evidence="4">
    <location>
        <begin position="1"/>
        <end position="20"/>
    </location>
</feature>
<comment type="caution">
    <text evidence="5">The sequence shown here is derived from an EMBL/GenBank/DDBJ whole genome shotgun (WGS) entry which is preliminary data.</text>
</comment>
<evidence type="ECO:0008006" key="7">
    <source>
        <dbReference type="Google" id="ProtNLM"/>
    </source>
</evidence>
<evidence type="ECO:0000256" key="1">
    <source>
        <dbReference type="ARBA" id="ARBA00023015"/>
    </source>
</evidence>
<name>A0A8J5KWT9_ZINOF</name>
<dbReference type="PANTHER" id="PTHR31636">
    <property type="entry name" value="OSJNBA0084A10.13 PROTEIN-RELATED"/>
    <property type="match status" value="1"/>
</dbReference>
<evidence type="ECO:0000256" key="2">
    <source>
        <dbReference type="ARBA" id="ARBA00023163"/>
    </source>
</evidence>
<comment type="caution">
    <text evidence="3">Lacks conserved residue(s) required for the propagation of feature annotation.</text>
</comment>
<gene>
    <name evidence="5" type="ORF">ZIOFF_043955</name>
</gene>
<keyword evidence="2" id="KW-0804">Transcription</keyword>
<feature type="compositionally biased region" description="Low complexity" evidence="4">
    <location>
        <begin position="158"/>
        <end position="191"/>
    </location>
</feature>
<dbReference type="PROSITE" id="PS50985">
    <property type="entry name" value="GRAS"/>
    <property type="match status" value="1"/>
</dbReference>
<dbReference type="Pfam" id="PF03514">
    <property type="entry name" value="GRAS"/>
    <property type="match status" value="1"/>
</dbReference>
<feature type="region of interest" description="SAW" evidence="3">
    <location>
        <begin position="505"/>
        <end position="581"/>
    </location>
</feature>
<reference evidence="5 6" key="1">
    <citation type="submission" date="2020-08" db="EMBL/GenBank/DDBJ databases">
        <title>Plant Genome Project.</title>
        <authorList>
            <person name="Zhang R.-G."/>
        </authorList>
    </citation>
    <scope>NUCLEOTIDE SEQUENCE [LARGE SCALE GENOMIC DNA]</scope>
    <source>
        <tissue evidence="5">Rhizome</tissue>
    </source>
</reference>
<dbReference type="AlphaFoldDB" id="A0A8J5KWT9"/>
<feature type="region of interest" description="Disordered" evidence="4">
    <location>
        <begin position="154"/>
        <end position="191"/>
    </location>
</feature>
<evidence type="ECO:0000313" key="6">
    <source>
        <dbReference type="Proteomes" id="UP000734854"/>
    </source>
</evidence>
<accession>A0A8J5KWT9</accession>
<organism evidence="5 6">
    <name type="scientific">Zingiber officinale</name>
    <name type="common">Ginger</name>
    <name type="synonym">Amomum zingiber</name>
    <dbReference type="NCBI Taxonomy" id="94328"/>
    <lineage>
        <taxon>Eukaryota</taxon>
        <taxon>Viridiplantae</taxon>
        <taxon>Streptophyta</taxon>
        <taxon>Embryophyta</taxon>
        <taxon>Tracheophyta</taxon>
        <taxon>Spermatophyta</taxon>
        <taxon>Magnoliopsida</taxon>
        <taxon>Liliopsida</taxon>
        <taxon>Zingiberales</taxon>
        <taxon>Zingiberaceae</taxon>
        <taxon>Zingiber</taxon>
    </lineage>
</organism>
<feature type="region of interest" description="Leucine repeat II (LRII)" evidence="3">
    <location>
        <begin position="367"/>
        <end position="399"/>
    </location>
</feature>
<dbReference type="Proteomes" id="UP000734854">
    <property type="component" value="Unassembled WGS sequence"/>
</dbReference>
<keyword evidence="1" id="KW-0805">Transcription regulation</keyword>
<dbReference type="InterPro" id="IPR005202">
    <property type="entry name" value="TF_GRAS"/>
</dbReference>
<sequence>MASTGFPGRDVGFGVQAPETGSVGLMKRPLSDMERAQQQQMQQALFLRSVKQRTLLASSASPCLSMPPPQDPFLGSSASTASLNLMSSGSFRRQEAPFSAPRAEIGPSAALRDGLQELERRLLMEDEEDVVSASGSAVTTAEWSEAMQQLITPPVPSSVPSVSGANQFSTSPTNSSSSTMSSSASSSPPSSLASAIPAGTFLRQMLLDTANAVADGNIDMATANLAVLKSAANYRGNPEQRLTAMMISVLFARLKPAPAAGSFLPAAEVCSSDYFAASQMLYEVSPCFKIGLVAANLAILEATKDQPNIHILDFQVSHAGQYSALFDALVDRQRLHPAARPPSLRITAVSDRTSLFANNDIDGALRSVGDRIENLAKRHGLVVRFDVVHRAAAAELDAAALGCEAGEALAVNLPFALARVPDESVSPFNPRDDLLRRVRALRPRVVALVEQEINTNTAAFAGRFASACAHYGVLLESLDVTAARDSADRTRLEAGLARRAVNSVAREGADRIERCEVFGKWRARMGMAGFKPAQLGSAVVEPVKARLESLRPNPGFSVAGEENRIGFAWKGRILTVASTWR</sequence>
<evidence type="ECO:0000256" key="4">
    <source>
        <dbReference type="SAM" id="MobiDB-lite"/>
    </source>
</evidence>
<dbReference type="EMBL" id="JACMSC010000012">
    <property type="protein sequence ID" value="KAG6496107.1"/>
    <property type="molecule type" value="Genomic_DNA"/>
</dbReference>
<proteinExistence type="inferred from homology"/>
<dbReference type="OrthoDB" id="677896at2759"/>
<comment type="similarity">
    <text evidence="3">Belongs to the GRAS family.</text>
</comment>